<evidence type="ECO:0000259" key="1">
    <source>
        <dbReference type="PROSITE" id="PS51486"/>
    </source>
</evidence>
<organism evidence="2 3">
    <name type="scientific">Ditylenchus dipsaci</name>
    <dbReference type="NCBI Taxonomy" id="166011"/>
    <lineage>
        <taxon>Eukaryota</taxon>
        <taxon>Metazoa</taxon>
        <taxon>Ecdysozoa</taxon>
        <taxon>Nematoda</taxon>
        <taxon>Chromadorea</taxon>
        <taxon>Rhabditida</taxon>
        <taxon>Tylenchina</taxon>
        <taxon>Tylenchomorpha</taxon>
        <taxon>Sphaerularioidea</taxon>
        <taxon>Anguinidae</taxon>
        <taxon>Anguininae</taxon>
        <taxon>Ditylenchus</taxon>
    </lineage>
</organism>
<dbReference type="WBParaSite" id="jg9852">
    <property type="protein sequence ID" value="jg9852"/>
    <property type="gene ID" value="jg9852"/>
</dbReference>
<evidence type="ECO:0000313" key="3">
    <source>
        <dbReference type="WBParaSite" id="jg9852"/>
    </source>
</evidence>
<protein>
    <submittedName>
        <fullName evidence="3">REKLES domain-containing protein</fullName>
    </submittedName>
</protein>
<accession>A0A915EWT2</accession>
<dbReference type="AlphaFoldDB" id="A0A915EWT2"/>
<reference evidence="3" key="1">
    <citation type="submission" date="2022-11" db="UniProtKB">
        <authorList>
            <consortium name="WormBaseParasite"/>
        </authorList>
    </citation>
    <scope>IDENTIFICATION</scope>
</reference>
<dbReference type="InterPro" id="IPR023334">
    <property type="entry name" value="REKLES_domain"/>
</dbReference>
<dbReference type="PROSITE" id="PS51486">
    <property type="entry name" value="REKLES"/>
    <property type="match status" value="1"/>
</dbReference>
<evidence type="ECO:0000313" key="2">
    <source>
        <dbReference type="Proteomes" id="UP000887574"/>
    </source>
</evidence>
<feature type="domain" description="REKLES" evidence="1">
    <location>
        <begin position="65"/>
        <end position="154"/>
    </location>
</feature>
<proteinExistence type="predicted"/>
<dbReference type="Proteomes" id="UP000887574">
    <property type="component" value="Unplaced"/>
</dbReference>
<sequence>MGPHSMAAALFGKHLNTFNLKDEVMDLNAINQQINAQHSQQLWQQHLDWRQHSIDNSSYSRKPRLMLNSTSSFDSDNFAPTAKKPRIELPNTASSQPIPDISAAAHLDHIDRLFKDSSSAHMKLTNTRAPSGEKSMVVSMEINGLMYQGVLFRD</sequence>
<keyword evidence="2" id="KW-1185">Reference proteome</keyword>
<name>A0A915EWT2_9BILA</name>